<dbReference type="VEuPathDB" id="TrichDB:TVAG_167330"/>
<dbReference type="EMBL" id="DS113191">
    <property type="protein sequence ID" value="EAY21358.1"/>
    <property type="molecule type" value="Genomic_DNA"/>
</dbReference>
<dbReference type="PRINTS" id="PR00190">
    <property type="entry name" value="ACTIN"/>
</dbReference>
<dbReference type="OrthoDB" id="337660at2759"/>
<dbReference type="STRING" id="5722.A2DEE0"/>
<reference evidence="2" key="2">
    <citation type="journal article" date="2007" name="Science">
        <title>Draft genome sequence of the sexually transmitted pathogen Trichomonas vaginalis.</title>
        <authorList>
            <person name="Carlton J.M."/>
            <person name="Hirt R.P."/>
            <person name="Silva J.C."/>
            <person name="Delcher A.L."/>
            <person name="Schatz M."/>
            <person name="Zhao Q."/>
            <person name="Wortman J.R."/>
            <person name="Bidwell S.L."/>
            <person name="Alsmark U.C.M."/>
            <person name="Besteiro S."/>
            <person name="Sicheritz-Ponten T."/>
            <person name="Noel C.J."/>
            <person name="Dacks J.B."/>
            <person name="Foster P.G."/>
            <person name="Simillion C."/>
            <person name="Van de Peer Y."/>
            <person name="Miranda-Saavedra D."/>
            <person name="Barton G.J."/>
            <person name="Westrop G.D."/>
            <person name="Mueller S."/>
            <person name="Dessi D."/>
            <person name="Fiori P.L."/>
            <person name="Ren Q."/>
            <person name="Paulsen I."/>
            <person name="Zhang H."/>
            <person name="Bastida-Corcuera F.D."/>
            <person name="Simoes-Barbosa A."/>
            <person name="Brown M.T."/>
            <person name="Hayes R.D."/>
            <person name="Mukherjee M."/>
            <person name="Okumura C.Y."/>
            <person name="Schneider R."/>
            <person name="Smith A.J."/>
            <person name="Vanacova S."/>
            <person name="Villalvazo M."/>
            <person name="Haas B.J."/>
            <person name="Pertea M."/>
            <person name="Feldblyum T.V."/>
            <person name="Utterback T.R."/>
            <person name="Shu C.L."/>
            <person name="Osoegawa K."/>
            <person name="de Jong P.J."/>
            <person name="Hrdy I."/>
            <person name="Horvathova L."/>
            <person name="Zubacova Z."/>
            <person name="Dolezal P."/>
            <person name="Malik S.B."/>
            <person name="Logsdon J.M. Jr."/>
            <person name="Henze K."/>
            <person name="Gupta A."/>
            <person name="Wang C.C."/>
            <person name="Dunne R.L."/>
            <person name="Upcroft J.A."/>
            <person name="Upcroft P."/>
            <person name="White O."/>
            <person name="Salzberg S.L."/>
            <person name="Tang P."/>
            <person name="Chiu C.-H."/>
            <person name="Lee Y.-S."/>
            <person name="Embley T.M."/>
            <person name="Coombs G.H."/>
            <person name="Mottram J.C."/>
            <person name="Tachezy J."/>
            <person name="Fraser-Liggett C.M."/>
            <person name="Johnson P.J."/>
        </authorList>
    </citation>
    <scope>NUCLEOTIDE SEQUENCE [LARGE SCALE GENOMIC DNA]</scope>
    <source>
        <strain evidence="2">G3</strain>
    </source>
</reference>
<name>A2DEE0_TRIV3</name>
<dbReference type="KEGG" id="tva:5466906"/>
<accession>A2DEE0</accession>
<dbReference type="RefSeq" id="XP_001582344.1">
    <property type="nucleotide sequence ID" value="XM_001582294.1"/>
</dbReference>
<protein>
    <submittedName>
        <fullName evidence="2">Actin family protein</fullName>
    </submittedName>
</protein>
<dbReference type="InterPro" id="IPR043129">
    <property type="entry name" value="ATPase_NBD"/>
</dbReference>
<dbReference type="InterPro" id="IPR004000">
    <property type="entry name" value="Actin"/>
</dbReference>
<dbReference type="SUPFAM" id="SSF53067">
    <property type="entry name" value="Actin-like ATPase domain"/>
    <property type="match status" value="2"/>
</dbReference>
<dbReference type="VEuPathDB" id="TrichDB:TVAGG3_0175310"/>
<dbReference type="Gene3D" id="3.90.640.10">
    <property type="entry name" value="Actin, Chain A, domain 4"/>
    <property type="match status" value="1"/>
</dbReference>
<dbReference type="eggNOG" id="KOG0676">
    <property type="taxonomic scope" value="Eukaryota"/>
</dbReference>
<organism evidence="2 3">
    <name type="scientific">Trichomonas vaginalis (strain ATCC PRA-98 / G3)</name>
    <dbReference type="NCBI Taxonomy" id="412133"/>
    <lineage>
        <taxon>Eukaryota</taxon>
        <taxon>Metamonada</taxon>
        <taxon>Parabasalia</taxon>
        <taxon>Trichomonadida</taxon>
        <taxon>Trichomonadidae</taxon>
        <taxon>Trichomonas</taxon>
    </lineage>
</organism>
<evidence type="ECO:0000313" key="2">
    <source>
        <dbReference type="EMBL" id="EAY21358.1"/>
    </source>
</evidence>
<comment type="similarity">
    <text evidence="1">Belongs to the actin family.</text>
</comment>
<dbReference type="PANTHER" id="PTHR11937">
    <property type="entry name" value="ACTIN"/>
    <property type="match status" value="1"/>
</dbReference>
<dbReference type="AlphaFoldDB" id="A2DEE0"/>
<evidence type="ECO:0000313" key="3">
    <source>
        <dbReference type="Proteomes" id="UP000001542"/>
    </source>
</evidence>
<dbReference type="InParanoid" id="A2DEE0"/>
<reference evidence="2" key="1">
    <citation type="submission" date="2006-10" db="EMBL/GenBank/DDBJ databases">
        <authorList>
            <person name="Amadeo P."/>
            <person name="Zhao Q."/>
            <person name="Wortman J."/>
            <person name="Fraser-Liggett C."/>
            <person name="Carlton J."/>
        </authorList>
    </citation>
    <scope>NUCLEOTIDE SEQUENCE</scope>
    <source>
        <strain evidence="2">G3</strain>
    </source>
</reference>
<dbReference type="Proteomes" id="UP000001542">
    <property type="component" value="Unassembled WGS sequence"/>
</dbReference>
<dbReference type="GO" id="GO:0015629">
    <property type="term" value="C:actin cytoskeleton"/>
    <property type="evidence" value="ECO:0000318"/>
    <property type="project" value="GO_Central"/>
</dbReference>
<evidence type="ECO:0000256" key="1">
    <source>
        <dbReference type="RuleBase" id="RU000487"/>
    </source>
</evidence>
<dbReference type="SMR" id="A2DEE0"/>
<keyword evidence="3" id="KW-1185">Reference proteome</keyword>
<sequence length="378" mass="42515">MNEKILNPSRKPQMKVVVIDLGSDRIKVGISGDDIPRHFVKSVFGTLKTFDIKGHNIDFFVGQEAIEKSDPNSLYNPFKNGYITNPDDIERLFHYIFEKEIHINPEKKSVIISTPLNGPQSQRNIIAEILFEKYKIGSLHISTPNTLGMYTTSRFTGTVVDCGESFTEIASIYDMLTVPQASIVSDIAGSTLTTQLQKIVKDSNYLFARANGKEHVRELKEKTCLVRKKNDETELPQIDYLIKPEVSVKIGDERAKATEVLFSPDKFGLKGRGIPTLIFDSIMRCDISLRHELFGNIVLTGGTTLLEGFQQRIQEELQEILESEHIKSQVNVVALANREYASWIGGSILGSLESYPNLLAYKDEYLELGASLIASRFY</sequence>
<dbReference type="Pfam" id="PF00022">
    <property type="entry name" value="Actin"/>
    <property type="match status" value="1"/>
</dbReference>
<proteinExistence type="inferred from homology"/>
<gene>
    <name evidence="2" type="ORF">TVAG_167330</name>
</gene>
<dbReference type="SMART" id="SM00268">
    <property type="entry name" value="ACTIN"/>
    <property type="match status" value="1"/>
</dbReference>
<dbReference type="Gene3D" id="3.30.420.40">
    <property type="match status" value="2"/>
</dbReference>